<feature type="transmembrane region" description="Helical" evidence="8">
    <location>
        <begin position="12"/>
        <end position="35"/>
    </location>
</feature>
<comment type="caution">
    <text evidence="9">The sequence shown here is derived from an EMBL/GenBank/DDBJ whole genome shotgun (WGS) entry which is preliminary data.</text>
</comment>
<dbReference type="InterPro" id="IPR009315">
    <property type="entry name" value="P_starv_induced_PsiE"/>
</dbReference>
<keyword evidence="10" id="KW-1185">Reference proteome</keyword>
<keyword evidence="5 8" id="KW-0812">Transmembrane</keyword>
<dbReference type="InterPro" id="IPR020948">
    <property type="entry name" value="P_starv_induced_PsiE-like"/>
</dbReference>
<dbReference type="PANTHER" id="PTHR37819:SF1">
    <property type="entry name" value="PROTEIN PSIE"/>
    <property type="match status" value="1"/>
</dbReference>
<dbReference type="EMBL" id="BMKI01000005">
    <property type="protein sequence ID" value="GGC94265.1"/>
    <property type="molecule type" value="Genomic_DNA"/>
</dbReference>
<keyword evidence="7 8" id="KW-0472">Membrane</keyword>
<name>A0ABQ1PC16_9ENTE</name>
<comment type="similarity">
    <text evidence="2">Belongs to the PsiE family.</text>
</comment>
<keyword evidence="6 8" id="KW-1133">Transmembrane helix</keyword>
<feature type="transmembrane region" description="Helical" evidence="8">
    <location>
        <begin position="86"/>
        <end position="105"/>
    </location>
</feature>
<evidence type="ECO:0000256" key="5">
    <source>
        <dbReference type="ARBA" id="ARBA00022692"/>
    </source>
</evidence>
<proteinExistence type="inferred from homology"/>
<evidence type="ECO:0000256" key="6">
    <source>
        <dbReference type="ARBA" id="ARBA00022989"/>
    </source>
</evidence>
<dbReference type="PIRSF" id="PIRSF029598">
    <property type="entry name" value="PsiE"/>
    <property type="match status" value="1"/>
</dbReference>
<feature type="transmembrane region" description="Helical" evidence="8">
    <location>
        <begin position="55"/>
        <end position="74"/>
    </location>
</feature>
<evidence type="ECO:0000256" key="2">
    <source>
        <dbReference type="ARBA" id="ARBA00005632"/>
    </source>
</evidence>
<dbReference type="Proteomes" id="UP000630615">
    <property type="component" value="Unassembled WGS sequence"/>
</dbReference>
<evidence type="ECO:0000256" key="1">
    <source>
        <dbReference type="ARBA" id="ARBA00004429"/>
    </source>
</evidence>
<accession>A0ABQ1PC16</accession>
<evidence type="ECO:0000256" key="7">
    <source>
        <dbReference type="ARBA" id="ARBA00023136"/>
    </source>
</evidence>
<keyword evidence="4" id="KW-1003">Cell membrane</keyword>
<evidence type="ECO:0000313" key="9">
    <source>
        <dbReference type="EMBL" id="GGC94265.1"/>
    </source>
</evidence>
<gene>
    <name evidence="9" type="ORF">GCM10011573_24890</name>
</gene>
<evidence type="ECO:0000256" key="3">
    <source>
        <dbReference type="ARBA" id="ARBA00021903"/>
    </source>
</evidence>
<organism evidence="9 10">
    <name type="scientific">Enterococcus wangshanyuanii</name>
    <dbReference type="NCBI Taxonomy" id="2005703"/>
    <lineage>
        <taxon>Bacteria</taxon>
        <taxon>Bacillati</taxon>
        <taxon>Bacillota</taxon>
        <taxon>Bacilli</taxon>
        <taxon>Lactobacillales</taxon>
        <taxon>Enterococcaceae</taxon>
        <taxon>Enterococcus</taxon>
    </lineage>
</organism>
<evidence type="ECO:0000256" key="8">
    <source>
        <dbReference type="SAM" id="Phobius"/>
    </source>
</evidence>
<evidence type="ECO:0000313" key="10">
    <source>
        <dbReference type="Proteomes" id="UP000630615"/>
    </source>
</evidence>
<dbReference type="RefSeq" id="WP_088269787.1">
    <property type="nucleotide sequence ID" value="NZ_BMKI01000005.1"/>
</dbReference>
<dbReference type="Pfam" id="PF06146">
    <property type="entry name" value="PsiE"/>
    <property type="match status" value="1"/>
</dbReference>
<protein>
    <recommendedName>
        <fullName evidence="3">Protein PsiE</fullName>
    </recommendedName>
</protein>
<evidence type="ECO:0000256" key="4">
    <source>
        <dbReference type="ARBA" id="ARBA00022475"/>
    </source>
</evidence>
<comment type="subcellular location">
    <subcellularLocation>
        <location evidence="1">Cell inner membrane</location>
        <topology evidence="1">Multi-pass membrane protein</topology>
    </subcellularLocation>
</comment>
<feature type="transmembrane region" description="Helical" evidence="8">
    <location>
        <begin position="111"/>
        <end position="129"/>
    </location>
</feature>
<dbReference type="NCBIfam" id="NF002763">
    <property type="entry name" value="PRK02833.1-1"/>
    <property type="match status" value="1"/>
</dbReference>
<reference evidence="10" key="1">
    <citation type="journal article" date="2019" name="Int. J. Syst. Evol. Microbiol.">
        <title>The Global Catalogue of Microorganisms (GCM) 10K type strain sequencing project: providing services to taxonomists for standard genome sequencing and annotation.</title>
        <authorList>
            <consortium name="The Broad Institute Genomics Platform"/>
            <consortium name="The Broad Institute Genome Sequencing Center for Infectious Disease"/>
            <person name="Wu L."/>
            <person name="Ma J."/>
        </authorList>
    </citation>
    <scope>NUCLEOTIDE SEQUENCE [LARGE SCALE GENOMIC DNA]</scope>
    <source>
        <strain evidence="10">CGMCC 1.15942</strain>
    </source>
</reference>
<sequence>MKEDQRFGIMKKYVNVVLDIVLGMLAVLILIFMIRQLIDIGTFINKPMTPKNLSVVMQEVVAFFMLFEFIMMVIRYIQEGHHIPIRYLILICITAILRQLMVIHGDAVQTLLLSISILALVIVLFVLNLSGNKSYSGFKSNKIDEKD</sequence>
<dbReference type="PANTHER" id="PTHR37819">
    <property type="entry name" value="PROTEIN PSIE"/>
    <property type="match status" value="1"/>
</dbReference>